<proteinExistence type="predicted"/>
<protein>
    <submittedName>
        <fullName evidence="1">Uncharacterized protein</fullName>
    </submittedName>
</protein>
<gene>
    <name evidence="1" type="ORF">ASZ90_011846</name>
</gene>
<dbReference type="AlphaFoldDB" id="A0A0W8FBY6"/>
<comment type="caution">
    <text evidence="1">The sequence shown here is derived from an EMBL/GenBank/DDBJ whole genome shotgun (WGS) entry which is preliminary data.</text>
</comment>
<organism evidence="1">
    <name type="scientific">hydrocarbon metagenome</name>
    <dbReference type="NCBI Taxonomy" id="938273"/>
    <lineage>
        <taxon>unclassified sequences</taxon>
        <taxon>metagenomes</taxon>
        <taxon>ecological metagenomes</taxon>
    </lineage>
</organism>
<dbReference type="EMBL" id="LNQE01001381">
    <property type="protein sequence ID" value="KUG18431.1"/>
    <property type="molecule type" value="Genomic_DNA"/>
</dbReference>
<name>A0A0W8FBY6_9ZZZZ</name>
<sequence length="70" mass="7714">MASFKRSLVHPYLLMPAWARVVRAVRAWGEVAALEGAAARAWDEAVAGELAEEGSFNEDLRPHHGQFRPG</sequence>
<reference evidence="1" key="1">
    <citation type="journal article" date="2015" name="Proc. Natl. Acad. Sci. U.S.A.">
        <title>Networks of energetic and metabolic interactions define dynamics in microbial communities.</title>
        <authorList>
            <person name="Embree M."/>
            <person name="Liu J.K."/>
            <person name="Al-Bassam M.M."/>
            <person name="Zengler K."/>
        </authorList>
    </citation>
    <scope>NUCLEOTIDE SEQUENCE</scope>
</reference>
<evidence type="ECO:0000313" key="1">
    <source>
        <dbReference type="EMBL" id="KUG18431.1"/>
    </source>
</evidence>
<accession>A0A0W8FBY6</accession>